<dbReference type="InterPro" id="IPR004027">
    <property type="entry name" value="SEC_C_motif"/>
</dbReference>
<gene>
    <name evidence="2" type="ORF">THSYN_00650</name>
</gene>
<dbReference type="SUPFAM" id="SSF103642">
    <property type="entry name" value="Sec-C motif"/>
    <property type="match status" value="1"/>
</dbReference>
<proteinExistence type="predicted"/>
<evidence type="ECO:0000256" key="1">
    <source>
        <dbReference type="SAM" id="MobiDB-lite"/>
    </source>
</evidence>
<protein>
    <recommendedName>
        <fullName evidence="4">DUF1186 domain-containing protein</fullName>
    </recommendedName>
</protein>
<keyword evidence="3" id="KW-1185">Reference proteome</keyword>
<dbReference type="Proteomes" id="UP000232638">
    <property type="component" value="Chromosome"/>
</dbReference>
<dbReference type="Gene3D" id="3.10.450.50">
    <property type="match status" value="1"/>
</dbReference>
<dbReference type="PANTHER" id="PTHR33747">
    <property type="entry name" value="UPF0225 PROTEIN SCO1677"/>
    <property type="match status" value="1"/>
</dbReference>
<evidence type="ECO:0000313" key="2">
    <source>
        <dbReference type="EMBL" id="AUB79615.1"/>
    </source>
</evidence>
<dbReference type="Pfam" id="PF02810">
    <property type="entry name" value="SEC-C"/>
    <property type="match status" value="1"/>
</dbReference>
<dbReference type="OrthoDB" id="1551443at2"/>
<sequence>MTPDEIFQALATAGPGRFPRAALIEAVEQRQAITPLLLGELRRQLDAGFAPALATKDYWRHHFAIYLLAYFREPAAYPLFVQMGTLPGETLFDVIGDTVTENYGRQLAAVCHGDTRGIERLIEDPALNEYVRTAAIRALELLFAIGELDRDGLRERLGRFARPWLDAAEAGKRPSDATAWVWATLVWLAADIDAQELVPMIRRAFELQLVDPWLAGGAERFEAAMVEHRDRPEPYKPSPGVRLPGHPVDELGHWYCFQTPEQRKPIDPKRRPVVRQVPTPARAAPKVGRNEPCPCGSGKKYKKCCGG</sequence>
<evidence type="ECO:0000313" key="3">
    <source>
        <dbReference type="Proteomes" id="UP000232638"/>
    </source>
</evidence>
<evidence type="ECO:0008006" key="4">
    <source>
        <dbReference type="Google" id="ProtNLM"/>
    </source>
</evidence>
<organism evidence="2 3">
    <name type="scientific">Candidatus Thiodictyon syntrophicum</name>
    <dbReference type="NCBI Taxonomy" id="1166950"/>
    <lineage>
        <taxon>Bacteria</taxon>
        <taxon>Pseudomonadati</taxon>
        <taxon>Pseudomonadota</taxon>
        <taxon>Gammaproteobacteria</taxon>
        <taxon>Chromatiales</taxon>
        <taxon>Chromatiaceae</taxon>
        <taxon>Thiodictyon</taxon>
    </lineage>
</organism>
<dbReference type="Pfam" id="PF06685">
    <property type="entry name" value="DUF1186"/>
    <property type="match status" value="1"/>
</dbReference>
<name>A0A2K8U259_9GAMM</name>
<dbReference type="AlphaFoldDB" id="A0A2K8U259"/>
<accession>A0A2K8U259</accession>
<dbReference type="PANTHER" id="PTHR33747:SF1">
    <property type="entry name" value="ADENYLATE CYCLASE-ASSOCIATED CAP C-TERMINAL DOMAIN-CONTAINING PROTEIN"/>
    <property type="match status" value="1"/>
</dbReference>
<feature type="region of interest" description="Disordered" evidence="1">
    <location>
        <begin position="266"/>
        <end position="307"/>
    </location>
</feature>
<dbReference type="KEGG" id="tsy:THSYN_00650"/>
<reference evidence="2 3" key="1">
    <citation type="submission" date="2017-03" db="EMBL/GenBank/DDBJ databases">
        <title>Complete genome sequence of Candidatus 'Thiodictyon syntrophicum' sp. nov. strain Cad16T, a photolithoautotroph purple sulfur bacterium isolated from an alpine meromictic lake.</title>
        <authorList>
            <person name="Luedin S.M."/>
            <person name="Pothier J.F."/>
            <person name="Danza F."/>
            <person name="Storelli N."/>
            <person name="Wittwer M."/>
            <person name="Tonolla M."/>
        </authorList>
    </citation>
    <scope>NUCLEOTIDE SEQUENCE [LARGE SCALE GENOMIC DNA]</scope>
    <source>
        <strain evidence="2 3">Cad16T</strain>
    </source>
</reference>
<dbReference type="RefSeq" id="WP_100917435.1">
    <property type="nucleotide sequence ID" value="NZ_CP020370.1"/>
</dbReference>
<dbReference type="EMBL" id="CP020370">
    <property type="protein sequence ID" value="AUB79615.1"/>
    <property type="molecule type" value="Genomic_DNA"/>
</dbReference>
<dbReference type="InterPro" id="IPR010602">
    <property type="entry name" value="DUF1186"/>
</dbReference>